<dbReference type="SMART" id="SM00356">
    <property type="entry name" value="ZnF_C3H1"/>
    <property type="match status" value="2"/>
</dbReference>
<feature type="region of interest" description="Disordered" evidence="9">
    <location>
        <begin position="417"/>
        <end position="623"/>
    </location>
</feature>
<feature type="compositionally biased region" description="Basic and acidic residues" evidence="9">
    <location>
        <begin position="612"/>
        <end position="623"/>
    </location>
</feature>
<dbReference type="InterPro" id="IPR003954">
    <property type="entry name" value="RRM_euk-type"/>
</dbReference>
<evidence type="ECO:0000259" key="11">
    <source>
        <dbReference type="PROSITE" id="PS50103"/>
    </source>
</evidence>
<evidence type="ECO:0000256" key="2">
    <source>
        <dbReference type="ARBA" id="ARBA00022737"/>
    </source>
</evidence>
<evidence type="ECO:0008006" key="14">
    <source>
        <dbReference type="Google" id="ProtNLM"/>
    </source>
</evidence>
<feature type="region of interest" description="Disordered" evidence="9">
    <location>
        <begin position="1"/>
        <end position="59"/>
    </location>
</feature>
<evidence type="ECO:0000259" key="10">
    <source>
        <dbReference type="PROSITE" id="PS50102"/>
    </source>
</evidence>
<keyword evidence="5 7" id="KW-0694">RNA-binding</keyword>
<dbReference type="GO" id="GO:0089701">
    <property type="term" value="C:U2AF complex"/>
    <property type="evidence" value="ECO:0007669"/>
    <property type="project" value="InterPro"/>
</dbReference>
<feature type="compositionally biased region" description="Basic and acidic residues" evidence="9">
    <location>
        <begin position="805"/>
        <end position="829"/>
    </location>
</feature>
<feature type="compositionally biased region" description="Basic and acidic residues" evidence="9">
    <location>
        <begin position="577"/>
        <end position="605"/>
    </location>
</feature>
<dbReference type="PRINTS" id="PR01848">
    <property type="entry name" value="U2AUXFACTOR"/>
</dbReference>
<dbReference type="PROSITE" id="PS50102">
    <property type="entry name" value="RRM"/>
    <property type="match status" value="1"/>
</dbReference>
<dbReference type="GO" id="GO:0000398">
    <property type="term" value="P:mRNA splicing, via spliceosome"/>
    <property type="evidence" value="ECO:0007669"/>
    <property type="project" value="InterPro"/>
</dbReference>
<evidence type="ECO:0000256" key="5">
    <source>
        <dbReference type="ARBA" id="ARBA00022884"/>
    </source>
</evidence>
<evidence type="ECO:0000256" key="7">
    <source>
        <dbReference type="PROSITE-ProRule" id="PRU00176"/>
    </source>
</evidence>
<organism evidence="12 13">
    <name type="scientific">Citrus x changshan-huyou</name>
    <dbReference type="NCBI Taxonomy" id="2935761"/>
    <lineage>
        <taxon>Eukaryota</taxon>
        <taxon>Viridiplantae</taxon>
        <taxon>Streptophyta</taxon>
        <taxon>Embryophyta</taxon>
        <taxon>Tracheophyta</taxon>
        <taxon>Spermatophyta</taxon>
        <taxon>Magnoliopsida</taxon>
        <taxon>eudicotyledons</taxon>
        <taxon>Gunneridae</taxon>
        <taxon>Pentapetalae</taxon>
        <taxon>rosids</taxon>
        <taxon>malvids</taxon>
        <taxon>Sapindales</taxon>
        <taxon>Rutaceae</taxon>
        <taxon>Aurantioideae</taxon>
        <taxon>Citrus</taxon>
    </lineage>
</organism>
<feature type="compositionally biased region" description="Basic and acidic residues" evidence="9">
    <location>
        <begin position="522"/>
        <end position="537"/>
    </location>
</feature>
<proteinExistence type="predicted"/>
<feature type="compositionally biased region" description="Basic and acidic residues" evidence="9">
    <location>
        <begin position="493"/>
        <end position="504"/>
    </location>
</feature>
<accession>A0AAP0MHZ7</accession>
<dbReference type="PANTHER" id="PTHR12620">
    <property type="entry name" value="U2 SNRNP AUXILIARY FACTOR, SMALL SUBUNIT"/>
    <property type="match status" value="1"/>
</dbReference>
<name>A0AAP0MHZ7_9ROSI</name>
<feature type="compositionally biased region" description="Basic residues" evidence="9">
    <location>
        <begin position="683"/>
        <end position="692"/>
    </location>
</feature>
<dbReference type="GO" id="GO:0003723">
    <property type="term" value="F:RNA binding"/>
    <property type="evidence" value="ECO:0007669"/>
    <property type="project" value="UniProtKB-UniRule"/>
</dbReference>
<evidence type="ECO:0000256" key="9">
    <source>
        <dbReference type="SAM" id="MobiDB-lite"/>
    </source>
</evidence>
<protein>
    <recommendedName>
        <fullName evidence="14">Zinc finger CCCH domain-containing protein 5</fullName>
    </recommendedName>
</protein>
<dbReference type="Pfam" id="PF00642">
    <property type="entry name" value="zf-CCCH"/>
    <property type="match status" value="1"/>
</dbReference>
<feature type="domain" description="C3H1-type" evidence="11">
    <location>
        <begin position="353"/>
        <end position="383"/>
    </location>
</feature>
<feature type="compositionally biased region" description="Basic and acidic residues" evidence="9">
    <location>
        <begin position="545"/>
        <end position="558"/>
    </location>
</feature>
<feature type="compositionally biased region" description="Basic and acidic residues" evidence="9">
    <location>
        <begin position="429"/>
        <end position="438"/>
    </location>
</feature>
<feature type="compositionally biased region" description="Basic and acidic residues" evidence="9">
    <location>
        <begin position="36"/>
        <end position="59"/>
    </location>
</feature>
<dbReference type="InterPro" id="IPR012677">
    <property type="entry name" value="Nucleotide-bd_a/b_plait_sf"/>
</dbReference>
<keyword evidence="6" id="KW-0238">DNA-binding</keyword>
<dbReference type="Proteomes" id="UP001428341">
    <property type="component" value="Unassembled WGS sequence"/>
</dbReference>
<keyword evidence="13" id="KW-1185">Reference proteome</keyword>
<dbReference type="GO" id="GO:0003677">
    <property type="term" value="F:DNA binding"/>
    <property type="evidence" value="ECO:0007669"/>
    <property type="project" value="UniProtKB-KW"/>
</dbReference>
<dbReference type="GO" id="GO:0008270">
    <property type="term" value="F:zinc ion binding"/>
    <property type="evidence" value="ECO:0007669"/>
    <property type="project" value="UniProtKB-KW"/>
</dbReference>
<dbReference type="SUPFAM" id="SSF54928">
    <property type="entry name" value="RNA-binding domain, RBD"/>
    <property type="match status" value="1"/>
</dbReference>
<feature type="region of interest" description="Disordered" evidence="9">
    <location>
        <begin position="162"/>
        <end position="187"/>
    </location>
</feature>
<dbReference type="EMBL" id="JBCGBO010000003">
    <property type="protein sequence ID" value="KAK9213784.1"/>
    <property type="molecule type" value="Genomic_DNA"/>
</dbReference>
<dbReference type="InterPro" id="IPR009145">
    <property type="entry name" value="U2AF_small"/>
</dbReference>
<sequence length="836" mass="98577">MEESESNLVAEEVNEAKMSRKEKKKMAKKKRRKDKRKEMAAKEREEEEARSKDPEERRKFEMMIKEEEEKRERVLKEFEERERLWIQEMELKKKKVEEEEEERRKVMEDREKEEAAMKQLQVEKENECDEDDDWEYVEEGPAEIIWQGNEIIIRKKKVRVPKKDANPLSKREDVDRPTSNPLPPQSEAFADHQNAQQALETVAQQVPNFGTEQACLFFQSDKAHCPFHLKTGACRFGQRCSRVHFYPDKSCTLLIKNMYNGPGLAWEQDEGLEYTDEEVERSYEEFYEDVHTEFLKFGEIVNFKVCRNGSSHLRGNVYVHYKSLESAVLTYRSVNGRYFAGKQITCEFINVTRWKIAICGEYMKSRLKTCSRGMACNFIHCFRNPGGDYEWADWDKPPPRYWVKKMAALFGYSDESGTWNQERSGQTRNKIDSTNADRHHYRRSRSREADRVKSGSGRSHDDERQVHETTWSRRRSNYHSESRSDEANSDGSWSDRDRDKDRDKHHGHTVKRIKHGSSMSEKSTDYLDTRDRTKEADSDGNWPDGQRDAETCHVDIRKSSRYRSRREMPNNSKNRTHVADRGQQDRCRDEERECRHLRKSSRDRSMVGYPDNHGDSCKGDDAESIKDLSDEGIIADRHLSHKKRSPYHQRNVSKYLDEDGSGKYRSYYTDSGDDWLERDKERHHAYKRRCSRHRTEDTEFLDDEGEPINKSKKNRHHGESARDKSDPRRNTTHKHSSRRSHSRKDKSRADHKSSSSGRSDERCESIGDQDRWRPIDAEEDGKSIRHVTSVQSYESDSPGRYSGGKSRDFDSEYCDSEKIDDDRQIEKQIRTISTTS</sequence>
<feature type="compositionally biased region" description="Basic and acidic residues" evidence="9">
    <location>
        <begin position="446"/>
        <end position="471"/>
    </location>
</feature>
<dbReference type="SMART" id="SM00361">
    <property type="entry name" value="RRM_1"/>
    <property type="match status" value="1"/>
</dbReference>
<evidence type="ECO:0000313" key="13">
    <source>
        <dbReference type="Proteomes" id="UP001428341"/>
    </source>
</evidence>
<keyword evidence="4 8" id="KW-0862">Zinc</keyword>
<evidence type="ECO:0000313" key="12">
    <source>
        <dbReference type="EMBL" id="KAK9213784.1"/>
    </source>
</evidence>
<feature type="domain" description="C3H1-type" evidence="11">
    <location>
        <begin position="219"/>
        <end position="247"/>
    </location>
</feature>
<dbReference type="InterPro" id="IPR000571">
    <property type="entry name" value="Znf_CCCH"/>
</dbReference>
<feature type="region of interest" description="Disordered" evidence="9">
    <location>
        <begin position="96"/>
        <end position="132"/>
    </location>
</feature>
<feature type="domain" description="RRM" evidence="10">
    <location>
        <begin position="251"/>
        <end position="351"/>
    </location>
</feature>
<feature type="compositionally biased region" description="Basic and acidic residues" evidence="9">
    <location>
        <begin position="717"/>
        <end position="729"/>
    </location>
</feature>
<dbReference type="Gene3D" id="3.30.70.330">
    <property type="match status" value="1"/>
</dbReference>
<gene>
    <name evidence="12" type="ORF">WN944_005769</name>
</gene>
<feature type="compositionally biased region" description="Basic residues" evidence="9">
    <location>
        <begin position="730"/>
        <end position="746"/>
    </location>
</feature>
<evidence type="ECO:0000256" key="8">
    <source>
        <dbReference type="PROSITE-ProRule" id="PRU00723"/>
    </source>
</evidence>
<dbReference type="InterPro" id="IPR035979">
    <property type="entry name" value="RBD_domain_sf"/>
</dbReference>
<feature type="zinc finger region" description="C3H1-type" evidence="8">
    <location>
        <begin position="353"/>
        <end position="383"/>
    </location>
</feature>
<dbReference type="PROSITE" id="PS50103">
    <property type="entry name" value="ZF_C3H1"/>
    <property type="match status" value="2"/>
</dbReference>
<dbReference type="Pfam" id="PF00076">
    <property type="entry name" value="RRM_1"/>
    <property type="match status" value="1"/>
</dbReference>
<evidence type="ECO:0000256" key="6">
    <source>
        <dbReference type="ARBA" id="ARBA00023125"/>
    </source>
</evidence>
<dbReference type="CDD" id="cd12540">
    <property type="entry name" value="RRM_U2AFBPL"/>
    <property type="match status" value="1"/>
</dbReference>
<evidence type="ECO:0000256" key="1">
    <source>
        <dbReference type="ARBA" id="ARBA00022723"/>
    </source>
</evidence>
<evidence type="ECO:0000256" key="4">
    <source>
        <dbReference type="ARBA" id="ARBA00022833"/>
    </source>
</evidence>
<feature type="region of interest" description="Disordered" evidence="9">
    <location>
        <begin position="636"/>
        <end position="836"/>
    </location>
</feature>
<feature type="compositionally biased region" description="Basic residues" evidence="9">
    <location>
        <begin position="20"/>
        <end position="35"/>
    </location>
</feature>
<dbReference type="InterPro" id="IPR000504">
    <property type="entry name" value="RRM_dom"/>
</dbReference>
<feature type="compositionally biased region" description="Polar residues" evidence="9">
    <location>
        <begin position="786"/>
        <end position="795"/>
    </location>
</feature>
<feature type="zinc finger region" description="C3H1-type" evidence="8">
    <location>
        <begin position="219"/>
        <end position="247"/>
    </location>
</feature>
<feature type="compositionally biased region" description="Basic and acidic residues" evidence="9">
    <location>
        <begin position="162"/>
        <end position="176"/>
    </location>
</feature>
<comment type="caution">
    <text evidence="12">The sequence shown here is derived from an EMBL/GenBank/DDBJ whole genome shotgun (WGS) entry which is preliminary data.</text>
</comment>
<keyword evidence="2" id="KW-0677">Repeat</keyword>
<feature type="compositionally biased region" description="Basic and acidic residues" evidence="9">
    <location>
        <begin position="96"/>
        <end position="125"/>
    </location>
</feature>
<feature type="compositionally biased region" description="Basic and acidic residues" evidence="9">
    <location>
        <begin position="747"/>
        <end position="783"/>
    </location>
</feature>
<keyword evidence="3 8" id="KW-0863">Zinc-finger</keyword>
<feature type="compositionally biased region" description="Polar residues" evidence="9">
    <location>
        <begin position="417"/>
        <end position="428"/>
    </location>
</feature>
<dbReference type="FunFam" id="3.30.70.330:FF:000318">
    <property type="entry name" value="Zinc finger CCCH domain-containing protein 5"/>
    <property type="match status" value="1"/>
</dbReference>
<feature type="compositionally biased region" description="Basic residues" evidence="9">
    <location>
        <begin position="505"/>
        <end position="515"/>
    </location>
</feature>
<evidence type="ECO:0000256" key="3">
    <source>
        <dbReference type="ARBA" id="ARBA00022771"/>
    </source>
</evidence>
<keyword evidence="1 8" id="KW-0479">Metal-binding</keyword>
<reference evidence="12 13" key="1">
    <citation type="submission" date="2024-05" db="EMBL/GenBank/DDBJ databases">
        <title>Haplotype-resolved chromosome-level genome assembly of Huyou (Citrus changshanensis).</title>
        <authorList>
            <person name="Miao C."/>
            <person name="Chen W."/>
            <person name="Wu Y."/>
            <person name="Wang L."/>
            <person name="Zhao S."/>
            <person name="Grierson D."/>
            <person name="Xu C."/>
            <person name="Chen K."/>
        </authorList>
    </citation>
    <scope>NUCLEOTIDE SEQUENCE [LARGE SCALE GENOMIC DNA]</scope>
    <source>
        <strain evidence="12">01-14</strain>
        <tissue evidence="12">Leaf</tissue>
    </source>
</reference>
<dbReference type="AlphaFoldDB" id="A0AAP0MHZ7"/>